<dbReference type="InterPro" id="IPR036249">
    <property type="entry name" value="Thioredoxin-like_sf"/>
</dbReference>
<evidence type="ECO:0000256" key="1">
    <source>
        <dbReference type="ARBA" id="ARBA00023157"/>
    </source>
</evidence>
<dbReference type="InterPro" id="IPR013766">
    <property type="entry name" value="Thioredoxin_domain"/>
</dbReference>
<keyword evidence="1" id="KW-1015">Disulfide bond</keyword>
<evidence type="ECO:0000259" key="2">
    <source>
        <dbReference type="PROSITE" id="PS51034"/>
    </source>
</evidence>
<organism evidence="4 5">
    <name type="scientific">Oikopleura dioica</name>
    <name type="common">Tunicate</name>
    <dbReference type="NCBI Taxonomy" id="34765"/>
    <lineage>
        <taxon>Eukaryota</taxon>
        <taxon>Metazoa</taxon>
        <taxon>Chordata</taxon>
        <taxon>Tunicata</taxon>
        <taxon>Appendicularia</taxon>
        <taxon>Copelata</taxon>
        <taxon>Oikopleuridae</taxon>
        <taxon>Oikopleura</taxon>
    </lineage>
</organism>
<sequence length="576" mass="65274">MKLLPFFGPFALLANAEDVFKLVRFGTPWCGPCYRLNDVWKELRRVTDSKIELETINCMEKAIFCGNLGITKFPKIILYKNDEHYADFPDLLDRSVFELKKFLLDATGPAPEDVVIPISENTFDLFVEEPKLSVVSFHVDWCEAPCSKMTEDLVDLGREKIWGDDIQFATFDCSFYEEKCNELGVHAYPALHFHRGGKLIPDSEILGALNRTELIDVIDVMIDKKPMQKREIDIARGDGTFQESLAIAHTSAVGSSKSNECLSSYSFYDATVDQDKTGCWAHDDSKKSCVIANPDCLKLECKSDRMEGFIRLDAFNDPELIASDISELLNFSEENCDPIISYDEEKSGISFSIKLGQCGMTAESSEVDEGLLIKFSQVFHFTKKTMAGARIFFANDFSSEFGFNCFYTSSTTTDRSKYSVTTNIVNSNIEKFVNWDQTFGIKFYKSSSYETEIDAANLLIGDRVNARVEWREEFDSSFPVEFFVEQCTISSQESEKDFMVIKDGCLSDLAKTEMHSAEPYSSKMIDFSYESFTFDKIESTFELYLQCSITLCLKADRLFGSCGIPDICPEGYKSIH</sequence>
<dbReference type="Pfam" id="PF00100">
    <property type="entry name" value="Zona_pellucida"/>
    <property type="match status" value="1"/>
</dbReference>
<dbReference type="InterPro" id="IPR051063">
    <property type="entry name" value="PDI"/>
</dbReference>
<dbReference type="SMART" id="SM00241">
    <property type="entry name" value="ZP"/>
    <property type="match status" value="1"/>
</dbReference>
<proteinExistence type="predicted"/>
<dbReference type="Proteomes" id="UP001158576">
    <property type="component" value="Chromosome PAR"/>
</dbReference>
<gene>
    <name evidence="4" type="ORF">OKIOD_LOCUS1596</name>
</gene>
<feature type="domain" description="ZP" evidence="2">
    <location>
        <begin position="300"/>
        <end position="569"/>
    </location>
</feature>
<evidence type="ECO:0000313" key="5">
    <source>
        <dbReference type="Proteomes" id="UP001158576"/>
    </source>
</evidence>
<dbReference type="InterPro" id="IPR042235">
    <property type="entry name" value="ZP-C_dom"/>
</dbReference>
<dbReference type="SUPFAM" id="SSF52833">
    <property type="entry name" value="Thioredoxin-like"/>
    <property type="match status" value="2"/>
</dbReference>
<dbReference type="Gene3D" id="2.60.40.4100">
    <property type="entry name" value="Zona pellucida, ZP-C domain"/>
    <property type="match status" value="1"/>
</dbReference>
<feature type="domain" description="Thioredoxin" evidence="3">
    <location>
        <begin position="104"/>
        <end position="223"/>
    </location>
</feature>
<dbReference type="PROSITE" id="PS51352">
    <property type="entry name" value="THIOREDOXIN_2"/>
    <property type="match status" value="1"/>
</dbReference>
<accession>A0ABN7RNN9</accession>
<dbReference type="InterPro" id="IPR055355">
    <property type="entry name" value="ZP-C"/>
</dbReference>
<dbReference type="CDD" id="cd02961">
    <property type="entry name" value="PDI_a_family"/>
    <property type="match status" value="1"/>
</dbReference>
<evidence type="ECO:0000313" key="4">
    <source>
        <dbReference type="EMBL" id="CAG5082130.1"/>
    </source>
</evidence>
<keyword evidence="5" id="KW-1185">Reference proteome</keyword>
<dbReference type="Gene3D" id="3.40.30.10">
    <property type="entry name" value="Glutaredoxin"/>
    <property type="match status" value="2"/>
</dbReference>
<dbReference type="InterPro" id="IPR001507">
    <property type="entry name" value="ZP_dom"/>
</dbReference>
<evidence type="ECO:0000259" key="3">
    <source>
        <dbReference type="PROSITE" id="PS51352"/>
    </source>
</evidence>
<dbReference type="PROSITE" id="PS51034">
    <property type="entry name" value="ZP_2"/>
    <property type="match status" value="1"/>
</dbReference>
<dbReference type="EMBL" id="OU015568">
    <property type="protein sequence ID" value="CAG5082130.1"/>
    <property type="molecule type" value="Genomic_DNA"/>
</dbReference>
<reference evidence="4 5" key="1">
    <citation type="submission" date="2021-04" db="EMBL/GenBank/DDBJ databases">
        <authorList>
            <person name="Bliznina A."/>
        </authorList>
    </citation>
    <scope>NUCLEOTIDE SEQUENCE [LARGE SCALE GENOMIC DNA]</scope>
</reference>
<dbReference type="PANTHER" id="PTHR45672">
    <property type="entry name" value="PROTEIN DISULFIDE-ISOMERASE C17H9.14C-RELATED"/>
    <property type="match status" value="1"/>
</dbReference>
<name>A0ABN7RNN9_OIKDI</name>
<dbReference type="Pfam" id="PF00085">
    <property type="entry name" value="Thioredoxin"/>
    <property type="match status" value="2"/>
</dbReference>
<protein>
    <submittedName>
        <fullName evidence="4">Oidioi.mRNA.OKI2018_I69.PAR.g10038.t1.cds</fullName>
    </submittedName>
</protein>